<dbReference type="AlphaFoldDB" id="A0A5Q3QHY1"/>
<dbReference type="InterPro" id="IPR052992">
    <property type="entry name" value="SDR_member_12"/>
</dbReference>
<sequence length="328" mass="36215">MKLSQRLPASCTDFLDRLADTSVVVGYTELGARLRRAGWSQDDPEPGALRNAIAVVTGGSSGLGEATAVGLARLGATVVLLVRDLSRGEQARERIRSEAPNADIVLERCDVSDLADVRRCSGELRSRYTELHVLVHNAGVLPAHRTESVDGHEITLATHVLGPLLLTEELRPCLRNASSACVVWVSSGGMYTQSLPEDPEYREGQYRGATAYARTKRLQVAFTPLLARRYRTDGIRVHAMHPGWVDTPGVAESLPGFRRVTEPLLRDPHTGADTVVWLAGTTPSPEGGRFWHDRRPRPMHYLPWQSDDPESLRRLWKYCARESGVQPS</sequence>
<dbReference type="KEGG" id="sace:GIY23_13755"/>
<gene>
    <name evidence="1" type="ORF">GIY23_13755</name>
</gene>
<protein>
    <submittedName>
        <fullName evidence="1">SDR family NAD(P)-dependent oxidoreductase</fullName>
    </submittedName>
</protein>
<dbReference type="InterPro" id="IPR036291">
    <property type="entry name" value="NAD(P)-bd_dom_sf"/>
</dbReference>
<reference evidence="2" key="1">
    <citation type="submission" date="2019-11" db="EMBL/GenBank/DDBJ databases">
        <title>The complete genome sequence of Saccharopolyspora sp. E2A.</title>
        <authorList>
            <person name="Zhang G."/>
        </authorList>
    </citation>
    <scope>NUCLEOTIDE SEQUENCE [LARGE SCALE GENOMIC DNA]</scope>
    <source>
        <strain evidence="2">E2A</strain>
    </source>
</reference>
<dbReference type="EMBL" id="CP045929">
    <property type="protein sequence ID" value="QGK70447.1"/>
    <property type="molecule type" value="Genomic_DNA"/>
</dbReference>
<dbReference type="RefSeq" id="WP_154077029.1">
    <property type="nucleotide sequence ID" value="NZ_CP045929.1"/>
</dbReference>
<dbReference type="SUPFAM" id="SSF51735">
    <property type="entry name" value="NAD(P)-binding Rossmann-fold domains"/>
    <property type="match status" value="1"/>
</dbReference>
<dbReference type="Gene3D" id="3.40.50.720">
    <property type="entry name" value="NAD(P)-binding Rossmann-like Domain"/>
    <property type="match status" value="1"/>
</dbReference>
<proteinExistence type="predicted"/>
<evidence type="ECO:0000313" key="1">
    <source>
        <dbReference type="EMBL" id="QGK70447.1"/>
    </source>
</evidence>
<organism evidence="1 2">
    <name type="scientific">Allosaccharopolyspora coralli</name>
    <dbReference type="NCBI Taxonomy" id="2665642"/>
    <lineage>
        <taxon>Bacteria</taxon>
        <taxon>Bacillati</taxon>
        <taxon>Actinomycetota</taxon>
        <taxon>Actinomycetes</taxon>
        <taxon>Pseudonocardiales</taxon>
        <taxon>Pseudonocardiaceae</taxon>
        <taxon>Allosaccharopolyspora</taxon>
    </lineage>
</organism>
<dbReference type="InterPro" id="IPR002347">
    <property type="entry name" value="SDR_fam"/>
</dbReference>
<accession>A0A5Q3QHY1</accession>
<dbReference type="PANTHER" id="PTHR44656">
    <property type="entry name" value="DEHYDROGENASE/REDUCTASE SDR FAMILY MEMBER 12"/>
    <property type="match status" value="1"/>
</dbReference>
<dbReference type="Proteomes" id="UP000371041">
    <property type="component" value="Chromosome"/>
</dbReference>
<name>A0A5Q3QHY1_9PSEU</name>
<dbReference type="Pfam" id="PF00106">
    <property type="entry name" value="adh_short"/>
    <property type="match status" value="1"/>
</dbReference>
<dbReference type="PRINTS" id="PR00081">
    <property type="entry name" value="GDHRDH"/>
</dbReference>
<dbReference type="PANTHER" id="PTHR44656:SF7">
    <property type="entry name" value="DEHYDROGENASE_REDUCTASE SDR FAMILY MEMBER 12"/>
    <property type="match status" value="1"/>
</dbReference>
<keyword evidence="2" id="KW-1185">Reference proteome</keyword>
<evidence type="ECO:0000313" key="2">
    <source>
        <dbReference type="Proteomes" id="UP000371041"/>
    </source>
</evidence>